<comment type="caution">
    <text evidence="1">The sequence shown here is derived from an EMBL/GenBank/DDBJ whole genome shotgun (WGS) entry which is preliminary data.</text>
</comment>
<proteinExistence type="predicted"/>
<reference evidence="1 2" key="1">
    <citation type="journal article" date="2021" name="Sci. Rep.">
        <title>The distribution of antibiotic resistance genes in chicken gut microbiota commensals.</title>
        <authorList>
            <person name="Juricova H."/>
            <person name="Matiasovicova J."/>
            <person name="Kubasova T."/>
            <person name="Cejkova D."/>
            <person name="Rychlik I."/>
        </authorList>
    </citation>
    <scope>NUCLEOTIDE SEQUENCE [LARGE SCALE GENOMIC DNA]</scope>
    <source>
        <strain evidence="1 2">An537</strain>
    </source>
</reference>
<dbReference type="RefSeq" id="WP_205087230.1">
    <property type="nucleotide sequence ID" value="NZ_JACJLA010000001.1"/>
</dbReference>
<dbReference type="EMBL" id="JACJLA010000001">
    <property type="protein sequence ID" value="MBM6911914.1"/>
    <property type="molecule type" value="Genomic_DNA"/>
</dbReference>
<dbReference type="InterPro" id="IPR025911">
    <property type="entry name" value="ToxN/AbiQ_toxin"/>
</dbReference>
<dbReference type="Proteomes" id="UP000707138">
    <property type="component" value="Unassembled WGS sequence"/>
</dbReference>
<protein>
    <submittedName>
        <fullName evidence="1">Type III toxin-antitoxin system ToxN/AbiQ family toxin</fullName>
    </submittedName>
</protein>
<accession>A0ABS2GFI9</accession>
<dbReference type="Pfam" id="PF13958">
    <property type="entry name" value="ToxN_toxin"/>
    <property type="match status" value="1"/>
</dbReference>
<keyword evidence="2" id="KW-1185">Reference proteome</keyword>
<evidence type="ECO:0000313" key="1">
    <source>
        <dbReference type="EMBL" id="MBM6911914.1"/>
    </source>
</evidence>
<evidence type="ECO:0000313" key="2">
    <source>
        <dbReference type="Proteomes" id="UP000707138"/>
    </source>
</evidence>
<dbReference type="InterPro" id="IPR053735">
    <property type="entry name" value="Type_III_TA_endoRNase"/>
</dbReference>
<dbReference type="Gene3D" id="3.10.129.130">
    <property type="match status" value="1"/>
</dbReference>
<sequence>MKKQYLYTVSKEYRRYLKVDCGHEYVYYSDKANENRRPFLGIIIEKAGQHYYIPLTSPKKKHEKMKSGLDVEKIYSNKKLIGLLNINNMIPVSLKDVQEINIDRLMQSNNLSDRQWGQLIIKDINVITEAYPRIVEKANMLYDKYMDGTLIKPLRKRCLNFGEMEKDLKRWIQEKTSEVSLHSSKPKLKIRFSSKSSGNQKGQSR</sequence>
<organism evidence="1 2">
    <name type="scientific">Veillonella magna</name>
    <dbReference type="NCBI Taxonomy" id="464322"/>
    <lineage>
        <taxon>Bacteria</taxon>
        <taxon>Bacillati</taxon>
        <taxon>Bacillota</taxon>
        <taxon>Negativicutes</taxon>
        <taxon>Veillonellales</taxon>
        <taxon>Veillonellaceae</taxon>
        <taxon>Veillonella</taxon>
    </lineage>
</organism>
<gene>
    <name evidence="1" type="ORF">H6A01_01050</name>
</gene>
<name>A0ABS2GFI9_9FIRM</name>